<evidence type="ECO:0000256" key="2">
    <source>
        <dbReference type="ARBA" id="ARBA00022692"/>
    </source>
</evidence>
<organism evidence="8 9">
    <name type="scientific">Hymenoscyphus albidus</name>
    <dbReference type="NCBI Taxonomy" id="595503"/>
    <lineage>
        <taxon>Eukaryota</taxon>
        <taxon>Fungi</taxon>
        <taxon>Dikarya</taxon>
        <taxon>Ascomycota</taxon>
        <taxon>Pezizomycotina</taxon>
        <taxon>Leotiomycetes</taxon>
        <taxon>Helotiales</taxon>
        <taxon>Helotiaceae</taxon>
        <taxon>Hymenoscyphus</taxon>
    </lineage>
</organism>
<evidence type="ECO:0000256" key="3">
    <source>
        <dbReference type="ARBA" id="ARBA00022989"/>
    </source>
</evidence>
<evidence type="ECO:0000256" key="5">
    <source>
        <dbReference type="ARBA" id="ARBA00038359"/>
    </source>
</evidence>
<protein>
    <recommendedName>
        <fullName evidence="7">Rhodopsin domain-containing protein</fullName>
    </recommendedName>
</protein>
<evidence type="ECO:0000256" key="1">
    <source>
        <dbReference type="ARBA" id="ARBA00004141"/>
    </source>
</evidence>
<proteinExistence type="inferred from homology"/>
<keyword evidence="2 6" id="KW-0812">Transmembrane</keyword>
<dbReference type="OrthoDB" id="4525788at2759"/>
<name>A0A9N9LTP3_9HELO</name>
<comment type="subcellular location">
    <subcellularLocation>
        <location evidence="1">Membrane</location>
        <topology evidence="1">Multi-pass membrane protein</topology>
    </subcellularLocation>
</comment>
<dbReference type="Proteomes" id="UP000701801">
    <property type="component" value="Unassembled WGS sequence"/>
</dbReference>
<comment type="similarity">
    <text evidence="5">Belongs to the SAT4 family.</text>
</comment>
<dbReference type="InterPro" id="IPR052337">
    <property type="entry name" value="SAT4-like"/>
</dbReference>
<dbReference type="Pfam" id="PF20684">
    <property type="entry name" value="Fung_rhodopsin"/>
    <property type="match status" value="1"/>
</dbReference>
<feature type="domain" description="Rhodopsin" evidence="7">
    <location>
        <begin position="73"/>
        <end position="260"/>
    </location>
</feature>
<dbReference type="GO" id="GO:0016020">
    <property type="term" value="C:membrane"/>
    <property type="evidence" value="ECO:0007669"/>
    <property type="project" value="UniProtKB-SubCell"/>
</dbReference>
<evidence type="ECO:0000313" key="9">
    <source>
        <dbReference type="Proteomes" id="UP000701801"/>
    </source>
</evidence>
<dbReference type="EMBL" id="CAJVRM010000329">
    <property type="protein sequence ID" value="CAG8979683.1"/>
    <property type="molecule type" value="Genomic_DNA"/>
</dbReference>
<feature type="transmembrane region" description="Helical" evidence="6">
    <location>
        <begin position="180"/>
        <end position="204"/>
    </location>
</feature>
<feature type="transmembrane region" description="Helical" evidence="6">
    <location>
        <begin position="24"/>
        <end position="47"/>
    </location>
</feature>
<accession>A0A9N9LTP3</accession>
<comment type="caution">
    <text evidence="8">The sequence shown here is derived from an EMBL/GenBank/DDBJ whole genome shotgun (WGS) entry which is preliminary data.</text>
</comment>
<dbReference type="PANTHER" id="PTHR33048">
    <property type="entry name" value="PTH11-LIKE INTEGRAL MEMBRANE PROTEIN (AFU_ORTHOLOGUE AFUA_5G11245)"/>
    <property type="match status" value="1"/>
</dbReference>
<evidence type="ECO:0000259" key="7">
    <source>
        <dbReference type="Pfam" id="PF20684"/>
    </source>
</evidence>
<keyword evidence="9" id="KW-1185">Reference proteome</keyword>
<dbReference type="InterPro" id="IPR049326">
    <property type="entry name" value="Rhodopsin_dom_fungi"/>
</dbReference>
<evidence type="ECO:0000256" key="4">
    <source>
        <dbReference type="ARBA" id="ARBA00023136"/>
    </source>
</evidence>
<sequence length="330" mass="36704">MAGLMANITLSPPPTIIDDSQKDYTVAAVCIILGIIGSACTSLRLGFRFQQRAFGADDWAMLVALVSRIPKFNATSIVLFYHRIFSQTVPNFKWAVYVYLALTAGIVVVFSILPATICPTDKFSSLWSPLLRQKDCKSDLYYVNTQISLYSCSVAFDVILLFMPLYPITKLQMPAKKRMGALIMFMLGSSACIAVSYKLAVFVMQMAKYDHIDPRWMMTQLSRVVPPQFDAYGYTFWIPSQVEPTVALIGTSLPAISQALMKLSPGFKKFMATVGSTNRTKSSQGVVTMESKYENLEGPNGYLKGDSESQVGLRDTNYELKSIDERRGGR</sequence>
<reference evidence="8" key="1">
    <citation type="submission" date="2021-07" db="EMBL/GenBank/DDBJ databases">
        <authorList>
            <person name="Durling M."/>
        </authorList>
    </citation>
    <scope>NUCLEOTIDE SEQUENCE</scope>
</reference>
<keyword evidence="3 6" id="KW-1133">Transmembrane helix</keyword>
<dbReference type="AlphaFoldDB" id="A0A9N9LTP3"/>
<evidence type="ECO:0000256" key="6">
    <source>
        <dbReference type="SAM" id="Phobius"/>
    </source>
</evidence>
<feature type="transmembrane region" description="Helical" evidence="6">
    <location>
        <begin position="94"/>
        <end position="117"/>
    </location>
</feature>
<gene>
    <name evidence="8" type="ORF">HYALB_00003914</name>
</gene>
<dbReference type="PANTHER" id="PTHR33048:SF163">
    <property type="entry name" value="INTEGRAL MEMBRANE PROTEIN (AFU_ORTHOLOGUE AFUA_8G05510)"/>
    <property type="match status" value="1"/>
</dbReference>
<keyword evidence="4 6" id="KW-0472">Membrane</keyword>
<evidence type="ECO:0000313" key="8">
    <source>
        <dbReference type="EMBL" id="CAG8979683.1"/>
    </source>
</evidence>
<feature type="transmembrane region" description="Helical" evidence="6">
    <location>
        <begin position="147"/>
        <end position="168"/>
    </location>
</feature>